<keyword evidence="4" id="KW-1185">Reference proteome</keyword>
<gene>
    <name evidence="3" type="ORF">Q9L42_009085</name>
</gene>
<evidence type="ECO:0000313" key="4">
    <source>
        <dbReference type="Proteomes" id="UP001225378"/>
    </source>
</evidence>
<dbReference type="EMBL" id="CP157743">
    <property type="protein sequence ID" value="XBS22263.1"/>
    <property type="molecule type" value="Genomic_DNA"/>
</dbReference>
<evidence type="ECO:0000259" key="2">
    <source>
        <dbReference type="Pfam" id="PF13905"/>
    </source>
</evidence>
<evidence type="ECO:0000256" key="1">
    <source>
        <dbReference type="SAM" id="SignalP"/>
    </source>
</evidence>
<feature type="signal peptide" evidence="1">
    <location>
        <begin position="1"/>
        <end position="21"/>
    </location>
</feature>
<dbReference type="InterPro" id="IPR036249">
    <property type="entry name" value="Thioredoxin-like_sf"/>
</dbReference>
<reference evidence="3 4" key="1">
    <citation type="journal article" date="2024" name="Microbiology">
        <title>Methylomarinum rosea sp. nov., a novel halophilic methanotrophic bacterium from the hypersaline Lake Elton.</title>
        <authorList>
            <person name="Suleimanov R.Z."/>
            <person name="Oshkin I.Y."/>
            <person name="Danilova O.V."/>
            <person name="Suzina N.E."/>
            <person name="Dedysh S.N."/>
        </authorList>
    </citation>
    <scope>NUCLEOTIDE SEQUENCE [LARGE SCALE GENOMIC DNA]</scope>
    <source>
        <strain evidence="3 4">Ch1-1</strain>
    </source>
</reference>
<dbReference type="CDD" id="cd02966">
    <property type="entry name" value="TlpA_like_family"/>
    <property type="match status" value="1"/>
</dbReference>
<keyword evidence="1" id="KW-0732">Signal</keyword>
<dbReference type="SUPFAM" id="SSF52833">
    <property type="entry name" value="Thioredoxin-like"/>
    <property type="match status" value="1"/>
</dbReference>
<dbReference type="Gene3D" id="3.40.30.10">
    <property type="entry name" value="Glutaredoxin"/>
    <property type="match status" value="1"/>
</dbReference>
<dbReference type="AlphaFoldDB" id="A0AAU7NZ79"/>
<accession>A0AAU7NZ79</accession>
<organism evidence="3 4">
    <name type="scientific">Methylomarinum roseum</name>
    <dbReference type="NCBI Taxonomy" id="3067653"/>
    <lineage>
        <taxon>Bacteria</taxon>
        <taxon>Pseudomonadati</taxon>
        <taxon>Pseudomonadota</taxon>
        <taxon>Gammaproteobacteria</taxon>
        <taxon>Methylococcales</taxon>
        <taxon>Methylococcaceae</taxon>
        <taxon>Methylomarinum</taxon>
    </lineage>
</organism>
<protein>
    <submittedName>
        <fullName evidence="3">TlpA disulfide reductase family protein</fullName>
    </submittedName>
</protein>
<dbReference type="Pfam" id="PF13905">
    <property type="entry name" value="Thioredoxin_8"/>
    <property type="match status" value="1"/>
</dbReference>
<name>A0AAU7NZ79_9GAMM</name>
<feature type="chain" id="PRO_5043694734" evidence="1">
    <location>
        <begin position="22"/>
        <end position="161"/>
    </location>
</feature>
<evidence type="ECO:0000313" key="3">
    <source>
        <dbReference type="EMBL" id="XBS22263.1"/>
    </source>
</evidence>
<dbReference type="InterPro" id="IPR012336">
    <property type="entry name" value="Thioredoxin-like_fold"/>
</dbReference>
<feature type="domain" description="Thioredoxin-like fold" evidence="2">
    <location>
        <begin position="43"/>
        <end position="108"/>
    </location>
</feature>
<dbReference type="KEGG" id="mech:Q9L42_009085"/>
<dbReference type="RefSeq" id="WP_305908762.1">
    <property type="nucleotide sequence ID" value="NZ_CP157743.1"/>
</dbReference>
<sequence>MKNLTLIFCLLSSLFTPLSQGGTLPLQPFGPGSYQTILEQQQNRPLMLVLWSLTCSSCMKEMGMLKKISDRHPELTIVLISVDDYSEAEQVRAMLQKNQLSEMNNWLFSVGNSAQLRYQIDPTWYGELPRTYFYDAAHDRTAVSGVLSAQDYERLIADILP</sequence>
<proteinExistence type="predicted"/>
<dbReference type="Proteomes" id="UP001225378">
    <property type="component" value="Chromosome"/>
</dbReference>